<feature type="domain" description="FIST" evidence="2">
    <location>
        <begin position="32"/>
        <end position="222"/>
    </location>
</feature>
<evidence type="ECO:0000256" key="1">
    <source>
        <dbReference type="SAM" id="MobiDB-lite"/>
    </source>
</evidence>
<feature type="compositionally biased region" description="Gly residues" evidence="1">
    <location>
        <begin position="524"/>
        <end position="534"/>
    </location>
</feature>
<dbReference type="InterPro" id="IPR013702">
    <property type="entry name" value="FIST_domain_N"/>
</dbReference>
<name>A0AA35RWF3_GEOBA</name>
<dbReference type="InterPro" id="IPR019494">
    <property type="entry name" value="FIST_C"/>
</dbReference>
<dbReference type="Proteomes" id="UP001174909">
    <property type="component" value="Unassembled WGS sequence"/>
</dbReference>
<evidence type="ECO:0000259" key="2">
    <source>
        <dbReference type="SMART" id="SM00897"/>
    </source>
</evidence>
<dbReference type="Pfam" id="PF08495">
    <property type="entry name" value="FIST"/>
    <property type="match status" value="1"/>
</dbReference>
<dbReference type="PANTHER" id="PTHR14939:SF5">
    <property type="entry name" value="F-BOX ONLY PROTEIN 22"/>
    <property type="match status" value="1"/>
</dbReference>
<dbReference type="PANTHER" id="PTHR14939">
    <property type="entry name" value="F-BOX ONLY PROTEIN 22"/>
    <property type="match status" value="1"/>
</dbReference>
<reference evidence="4" key="1">
    <citation type="submission" date="2023-03" db="EMBL/GenBank/DDBJ databases">
        <authorList>
            <person name="Steffen K."/>
            <person name="Cardenas P."/>
        </authorList>
    </citation>
    <scope>NUCLEOTIDE SEQUENCE</scope>
</reference>
<protein>
    <submittedName>
        <fullName evidence="4">Uncharacterized protein Mb0644c</fullName>
    </submittedName>
</protein>
<keyword evidence="5" id="KW-1185">Reference proteome</keyword>
<feature type="compositionally biased region" description="Basic and acidic residues" evidence="1">
    <location>
        <begin position="401"/>
        <end position="411"/>
    </location>
</feature>
<organism evidence="4 5">
    <name type="scientific">Geodia barretti</name>
    <name type="common">Barrett's horny sponge</name>
    <dbReference type="NCBI Taxonomy" id="519541"/>
    <lineage>
        <taxon>Eukaryota</taxon>
        <taxon>Metazoa</taxon>
        <taxon>Porifera</taxon>
        <taxon>Demospongiae</taxon>
        <taxon>Heteroscleromorpha</taxon>
        <taxon>Tetractinellida</taxon>
        <taxon>Astrophorina</taxon>
        <taxon>Geodiidae</taxon>
        <taxon>Geodia</taxon>
    </lineage>
</organism>
<dbReference type="SMART" id="SM01204">
    <property type="entry name" value="FIST_C"/>
    <property type="match status" value="1"/>
</dbReference>
<evidence type="ECO:0000313" key="4">
    <source>
        <dbReference type="EMBL" id="CAI8018183.1"/>
    </source>
</evidence>
<accession>A0AA35RWF3</accession>
<comment type="caution">
    <text evidence="4">The sequence shown here is derived from an EMBL/GenBank/DDBJ whole genome shotgun (WGS) entry which is preliminary data.</text>
</comment>
<dbReference type="SMART" id="SM00897">
    <property type="entry name" value="FIST"/>
    <property type="match status" value="1"/>
</dbReference>
<dbReference type="Pfam" id="PF10442">
    <property type="entry name" value="FIST_C"/>
    <property type="match status" value="1"/>
</dbReference>
<feature type="domain" description="FIST C-domain" evidence="3">
    <location>
        <begin position="223"/>
        <end position="360"/>
    </location>
</feature>
<dbReference type="EMBL" id="CASHTH010001687">
    <property type="protein sequence ID" value="CAI8018183.1"/>
    <property type="molecule type" value="Genomic_DNA"/>
</dbReference>
<gene>
    <name evidence="4" type="ORF">GBAR_LOCUS10999</name>
</gene>
<feature type="compositionally biased region" description="Basic residues" evidence="1">
    <location>
        <begin position="427"/>
        <end position="455"/>
    </location>
</feature>
<evidence type="ECO:0000259" key="3">
    <source>
        <dbReference type="SMART" id="SM01204"/>
    </source>
</evidence>
<feature type="region of interest" description="Disordered" evidence="1">
    <location>
        <begin position="371"/>
        <end position="561"/>
    </location>
</feature>
<dbReference type="AlphaFoldDB" id="A0AA35RWF3"/>
<sequence>MQWASALSQQNSLRAALSECAASIRANMGDTAADLAVVFASSEYASDYANLPELVGELLGHQALVLGCSGGGIIGGGSEVEQEPAVSVTAASLPGVVIHPIRFLDAAPDDWHTALGVDPADQPQFVLLADPMSFPAQNLLLGMDYAYPSAAKIGGLASAAQGARQNGLFLGRDYHDSGAVGVALSGNIIVETVVAQGCRPIGSPMHITRSDRNFLVELDGEPPVNALRSIFQGADQRDRDLMQSSLFLGVVMDALIDEPRQGDFLIRNVMGMDQRSGVLAIGEMLKEGQLVQFHLRDADTSADDLSAVLERYAVDNRENPAHGALLFFVPGKGQVPVRSAEPRHRVVPRQGWRGGAVGRFLLQRRNRAGERNHLPARIHQQFRDFPPARVGDQGNGRNRKGRDISVADRPVRHAGLPGVGRSDRVGRVRQRAGRPGRGRRQTPGHVGQLRRRQHGGRNTPGHGAVDQPRQSRLAVRTLFRRADHGGGGSYRVPRQGDVEPRRRGRRALCPRVSQSNQHPDAGGQVPGRGAGIGPAGKSRGQQTGDPAYRHGRFCQARDERS</sequence>
<proteinExistence type="predicted"/>
<evidence type="ECO:0000313" key="5">
    <source>
        <dbReference type="Proteomes" id="UP001174909"/>
    </source>
</evidence>